<comment type="caution">
    <text evidence="2">The sequence shown here is derived from an EMBL/GenBank/DDBJ whole genome shotgun (WGS) entry which is preliminary data.</text>
</comment>
<dbReference type="EMBL" id="JBBEGM010000023">
    <property type="protein sequence ID" value="MEJ2865904.1"/>
    <property type="molecule type" value="Genomic_DNA"/>
</dbReference>
<protein>
    <recommendedName>
        <fullName evidence="4">Membrane-associated oxidoreductase</fullName>
    </recommendedName>
</protein>
<reference evidence="2 3" key="1">
    <citation type="submission" date="2024-03" db="EMBL/GenBank/DDBJ databases">
        <title>Actinomycetospora sp. OC33-EN07, a novel actinomycete isolated from wild orchid (Aerides multiflora).</title>
        <authorList>
            <person name="Suriyachadkun C."/>
        </authorList>
    </citation>
    <scope>NUCLEOTIDE SEQUENCE [LARGE SCALE GENOMIC DNA]</scope>
    <source>
        <strain evidence="2 3">OC33-EN07</strain>
    </source>
</reference>
<evidence type="ECO:0000313" key="3">
    <source>
        <dbReference type="Proteomes" id="UP001369736"/>
    </source>
</evidence>
<evidence type="ECO:0008006" key="4">
    <source>
        <dbReference type="Google" id="ProtNLM"/>
    </source>
</evidence>
<evidence type="ECO:0000256" key="1">
    <source>
        <dbReference type="SAM" id="Phobius"/>
    </source>
</evidence>
<sequence>MSTRDTLLDFEDLRANERELVNNAQTGSWWSGPNQTFGPPSRGPLTAERAVRAQVIYQLLTGHGELSRNAQDEVVSVRAVRLMSATIVGHLDLRGSNMRCPLELVACSIEDSENPCDFRQASGPYLRLTKCRLPRGLEARHLNIRGDLDLSGCEAFKKVNLDQAQVGGSLYFTGAKLLGRDDVTLSAAEAAINGSMFLDSGFSSVGEVRLLGAQLGQSLELSGGQFLNAGGNALNADRILIEGGVFARRGLQAEGTLNFDLAKIAGIVNSSDSEVWNEGGTAVSFEGATVGGDMMLRTGVELWGGLVARSCSIRGSLNLNGAKIVHPGMCAVDADNIEVDRGAFLRSGFTAEGEVRLLSASIGKLLSFDGGHLKNVGNNALTADHLSVDGSFHFRSEARAEGRIRLWGCQIAGSVEFNGSTVSAADTAAIILEQSDIKGALRILPASLEGLVDLRSAQVNVIVDSGLSRKTRTLLRGCRYESLIPEPPRVGVRERLDWLRLDPEGYSSQPYSHLASEYQKKGYGVARRRTLIEAQKIERSRHSGIRGLVVPAWSLVLRATVGYGYQPWLAVVWLAAILSCGSVAVEILHKRSSQDFVPAASAPDFNSFLYATDTLLPFIDFGYNRWTPHGLGQVASVLLVVVGWVFATILLAAFAGVLRRGD</sequence>
<evidence type="ECO:0000313" key="2">
    <source>
        <dbReference type="EMBL" id="MEJ2865904.1"/>
    </source>
</evidence>
<dbReference type="Proteomes" id="UP001369736">
    <property type="component" value="Unassembled WGS sequence"/>
</dbReference>
<feature type="transmembrane region" description="Helical" evidence="1">
    <location>
        <begin position="634"/>
        <end position="658"/>
    </location>
</feature>
<organism evidence="2 3">
    <name type="scientific">Actinomycetospora flava</name>
    <dbReference type="NCBI Taxonomy" id="3129232"/>
    <lineage>
        <taxon>Bacteria</taxon>
        <taxon>Bacillati</taxon>
        <taxon>Actinomycetota</taxon>
        <taxon>Actinomycetes</taxon>
        <taxon>Pseudonocardiales</taxon>
        <taxon>Pseudonocardiaceae</taxon>
        <taxon>Actinomycetospora</taxon>
    </lineage>
</organism>
<accession>A0ABU8MG57</accession>
<proteinExistence type="predicted"/>
<name>A0ABU8MG57_9PSEU</name>
<keyword evidence="1" id="KW-1133">Transmembrane helix</keyword>
<dbReference type="RefSeq" id="WP_337707282.1">
    <property type="nucleotide sequence ID" value="NZ_JBBEGM010000023.1"/>
</dbReference>
<keyword evidence="3" id="KW-1185">Reference proteome</keyword>
<gene>
    <name evidence="2" type="ORF">WCD58_32445</name>
</gene>
<keyword evidence="1" id="KW-0472">Membrane</keyword>
<keyword evidence="1" id="KW-0812">Transmembrane</keyword>
<feature type="transmembrane region" description="Helical" evidence="1">
    <location>
        <begin position="568"/>
        <end position="588"/>
    </location>
</feature>